<organism evidence="1 2">
    <name type="scientific">Caerostris extrusa</name>
    <name type="common">Bark spider</name>
    <name type="synonym">Caerostris bankana</name>
    <dbReference type="NCBI Taxonomy" id="172846"/>
    <lineage>
        <taxon>Eukaryota</taxon>
        <taxon>Metazoa</taxon>
        <taxon>Ecdysozoa</taxon>
        <taxon>Arthropoda</taxon>
        <taxon>Chelicerata</taxon>
        <taxon>Arachnida</taxon>
        <taxon>Araneae</taxon>
        <taxon>Araneomorphae</taxon>
        <taxon>Entelegynae</taxon>
        <taxon>Araneoidea</taxon>
        <taxon>Araneidae</taxon>
        <taxon>Caerostris</taxon>
    </lineage>
</organism>
<dbReference type="AlphaFoldDB" id="A0AAV4MSC8"/>
<reference evidence="1 2" key="1">
    <citation type="submission" date="2021-06" db="EMBL/GenBank/DDBJ databases">
        <title>Caerostris extrusa draft genome.</title>
        <authorList>
            <person name="Kono N."/>
            <person name="Arakawa K."/>
        </authorList>
    </citation>
    <scope>NUCLEOTIDE SEQUENCE [LARGE SCALE GENOMIC DNA]</scope>
</reference>
<comment type="caution">
    <text evidence="1">The sequence shown here is derived from an EMBL/GenBank/DDBJ whole genome shotgun (WGS) entry which is preliminary data.</text>
</comment>
<keyword evidence="2" id="KW-1185">Reference proteome</keyword>
<dbReference type="EMBL" id="BPLR01002523">
    <property type="protein sequence ID" value="GIX74733.1"/>
    <property type="molecule type" value="Genomic_DNA"/>
</dbReference>
<protein>
    <submittedName>
        <fullName evidence="1">Uncharacterized protein</fullName>
    </submittedName>
</protein>
<accession>A0AAV4MSC8</accession>
<evidence type="ECO:0000313" key="2">
    <source>
        <dbReference type="Proteomes" id="UP001054945"/>
    </source>
</evidence>
<gene>
    <name evidence="1" type="ORF">CEXT_300911</name>
</gene>
<dbReference type="Proteomes" id="UP001054945">
    <property type="component" value="Unassembled WGS sequence"/>
</dbReference>
<sequence length="177" mass="20186">MSCFLNGIQPQLLQGSAVLSCLKPPEVIVDDRHLLLKIRVLLNRMFPECGEKEKWRLIKLNCRHPPQMHHVTSGCRRVADKFICTLFESSVKNLLYTLAIKSWKRRGPHFEKTSGRAWVNAFSTTCIRASGTQNCFNLTTPGPVQGFLQPRISSRVFDSLEKHGPRHVSPLSIKMFE</sequence>
<proteinExistence type="predicted"/>
<evidence type="ECO:0000313" key="1">
    <source>
        <dbReference type="EMBL" id="GIX74733.1"/>
    </source>
</evidence>
<name>A0AAV4MSC8_CAEEX</name>